<protein>
    <submittedName>
        <fullName evidence="1">TonB-dependent receptor</fullName>
    </submittedName>
</protein>
<dbReference type="AlphaFoldDB" id="A0A7U3XYU6"/>
<organism evidence="1 2">
    <name type="scientific">Acinetobacter baumannii (strain ACICU)</name>
    <dbReference type="NCBI Taxonomy" id="405416"/>
    <lineage>
        <taxon>Bacteria</taxon>
        <taxon>Pseudomonadati</taxon>
        <taxon>Pseudomonadota</taxon>
        <taxon>Gammaproteobacteria</taxon>
        <taxon>Moraxellales</taxon>
        <taxon>Moraxellaceae</taxon>
        <taxon>Acinetobacter</taxon>
        <taxon>Acinetobacter calcoaceticus/baumannii complex</taxon>
    </lineage>
</organism>
<name>A0A7U3XYU6_ACIBC</name>
<dbReference type="EMBL" id="CP000863">
    <property type="protein sequence ID" value="ACC56382.1"/>
    <property type="molecule type" value="Genomic_DNA"/>
</dbReference>
<proteinExistence type="predicted"/>
<evidence type="ECO:0000313" key="1">
    <source>
        <dbReference type="EMBL" id="ACC56382.1"/>
    </source>
</evidence>
<evidence type="ECO:0000313" key="2">
    <source>
        <dbReference type="Proteomes" id="UP000008839"/>
    </source>
</evidence>
<dbReference type="KEGG" id="abc:ACICU_01070"/>
<gene>
    <name evidence="1" type="ordered locus">ACICU_01070</name>
</gene>
<keyword evidence="1" id="KW-0675">Receptor</keyword>
<reference evidence="1 2" key="1">
    <citation type="journal article" date="2008" name="Antimicrob. Agents Chemother.">
        <title>Whole-genome pyrosequencing of an epidemic multidrug-resistant Acinetobacter baumannii strain belonging to the European clone II group.</title>
        <authorList>
            <person name="Iacono M."/>
            <person name="Villa L."/>
            <person name="Fortini D."/>
            <person name="Bordoni R."/>
            <person name="Imperi F."/>
            <person name="Bonnal R.J."/>
            <person name="Sicheritz-Ponten T."/>
            <person name="De Bellis G."/>
            <person name="Visca P."/>
            <person name="Cassone A."/>
            <person name="Carattoli A."/>
        </authorList>
    </citation>
    <scope>NUCLEOTIDE SEQUENCE [LARGE SCALE GENOMIC DNA]</scope>
    <source>
        <strain evidence="1 2">ACICU</strain>
    </source>
</reference>
<dbReference type="Proteomes" id="UP000008839">
    <property type="component" value="Chromosome"/>
</dbReference>
<accession>A0A7U3XYU6</accession>
<sequence length="59" mass="6830">MTENPDWADGDFSFYTDKPTSIWGGKTYINPKNPEYIPNTPQNTIKKINTDVTPNYFKN</sequence>